<dbReference type="SUPFAM" id="SSF116726">
    <property type="entry name" value="TrkA C-terminal domain-like"/>
    <property type="match status" value="1"/>
</dbReference>
<dbReference type="PANTHER" id="PTHR43833">
    <property type="entry name" value="POTASSIUM CHANNEL PROTEIN 2-RELATED-RELATED"/>
    <property type="match status" value="1"/>
</dbReference>
<dbReference type="SUPFAM" id="SSF51735">
    <property type="entry name" value="NAD(P)-binding Rossmann-fold domains"/>
    <property type="match status" value="1"/>
</dbReference>
<accession>A0A6P1MJJ5</accession>
<evidence type="ECO:0000259" key="2">
    <source>
        <dbReference type="PROSITE" id="PS51202"/>
    </source>
</evidence>
<proteinExistence type="predicted"/>
<gene>
    <name evidence="3" type="ORF">Ami3637_14195</name>
</gene>
<dbReference type="Pfam" id="PF02254">
    <property type="entry name" value="TrkA_N"/>
    <property type="match status" value="1"/>
</dbReference>
<feature type="domain" description="RCK C-terminal" evidence="2">
    <location>
        <begin position="139"/>
        <end position="220"/>
    </location>
</feature>
<name>A0A6P1MJJ5_9FIRM</name>
<dbReference type="PANTHER" id="PTHR43833:SF7">
    <property type="entry name" value="KTR SYSTEM POTASSIUM UPTAKE PROTEIN C"/>
    <property type="match status" value="1"/>
</dbReference>
<dbReference type="Pfam" id="PF02080">
    <property type="entry name" value="TrkA_C"/>
    <property type="match status" value="1"/>
</dbReference>
<dbReference type="EMBL" id="CP047591">
    <property type="protein sequence ID" value="QHI73373.1"/>
    <property type="molecule type" value="Genomic_DNA"/>
</dbReference>
<dbReference type="InterPro" id="IPR036721">
    <property type="entry name" value="RCK_C_sf"/>
</dbReference>
<dbReference type="KEGG" id="amic:Ami3637_14195"/>
<dbReference type="RefSeq" id="WP_162363138.1">
    <property type="nucleotide sequence ID" value="NZ_CP047591.1"/>
</dbReference>
<evidence type="ECO:0000259" key="1">
    <source>
        <dbReference type="PROSITE" id="PS51201"/>
    </source>
</evidence>
<sequence length="224" mass="24541">MNKKQFVIFGLGRFGKSVATTLSDNGCDVLVIDADENSVNEMADYVTYAVKADATDTEALKSLGISNFDVAIIAMGENLEASVMATIFVKEVGVPYVLAKAQNDLQGRILKKLGADMVVYPEKETGVRIANSLLINTLFDAVELPSNYSMMELDALPEWIGKSFHELDLRARLKINVIGIKSKKQLNINPDPDEAIAEGDVLILIGKNEVLNKLALMHKKVEIK</sequence>
<dbReference type="PROSITE" id="PS51202">
    <property type="entry name" value="RCK_C"/>
    <property type="match status" value="1"/>
</dbReference>
<dbReference type="PROSITE" id="PS51201">
    <property type="entry name" value="RCK_N"/>
    <property type="match status" value="1"/>
</dbReference>
<keyword evidence="4" id="KW-1185">Reference proteome</keyword>
<evidence type="ECO:0000313" key="3">
    <source>
        <dbReference type="EMBL" id="QHI73373.1"/>
    </source>
</evidence>
<feature type="domain" description="RCK N-terminal" evidence="1">
    <location>
        <begin position="3"/>
        <end position="119"/>
    </location>
</feature>
<dbReference type="AlphaFoldDB" id="A0A6P1MJJ5"/>
<dbReference type="InterPro" id="IPR050721">
    <property type="entry name" value="Trk_Ktr_HKT_K-transport"/>
</dbReference>
<organism evidence="3 4">
    <name type="scientific">Aminipila terrae</name>
    <dbReference type="NCBI Taxonomy" id="2697030"/>
    <lineage>
        <taxon>Bacteria</taxon>
        <taxon>Bacillati</taxon>
        <taxon>Bacillota</taxon>
        <taxon>Clostridia</taxon>
        <taxon>Peptostreptococcales</taxon>
        <taxon>Anaerovoracaceae</taxon>
        <taxon>Aminipila</taxon>
    </lineage>
</organism>
<dbReference type="InterPro" id="IPR036291">
    <property type="entry name" value="NAD(P)-bd_dom_sf"/>
</dbReference>
<protein>
    <submittedName>
        <fullName evidence="3">TrkA family potassium uptake protein</fullName>
    </submittedName>
</protein>
<dbReference type="InterPro" id="IPR003148">
    <property type="entry name" value="RCK_N"/>
</dbReference>
<dbReference type="Gene3D" id="3.40.50.720">
    <property type="entry name" value="NAD(P)-binding Rossmann-like Domain"/>
    <property type="match status" value="1"/>
</dbReference>
<reference evidence="3 4" key="1">
    <citation type="submission" date="2020-01" db="EMBL/GenBank/DDBJ databases">
        <title>Genomic analysis of Aminipila sp. CBA3637.</title>
        <authorList>
            <person name="Kim Y.B."/>
            <person name="Roh S.W."/>
        </authorList>
    </citation>
    <scope>NUCLEOTIDE SEQUENCE [LARGE SCALE GENOMIC DNA]</scope>
    <source>
        <strain evidence="3 4">CBA3637</strain>
    </source>
</reference>
<dbReference type="InterPro" id="IPR006037">
    <property type="entry name" value="RCK_C"/>
</dbReference>
<dbReference type="GO" id="GO:0008324">
    <property type="term" value="F:monoatomic cation transmembrane transporter activity"/>
    <property type="evidence" value="ECO:0007669"/>
    <property type="project" value="InterPro"/>
</dbReference>
<dbReference type="Gene3D" id="3.30.70.1450">
    <property type="entry name" value="Regulator of K+ conductance, C-terminal domain"/>
    <property type="match status" value="1"/>
</dbReference>
<evidence type="ECO:0000313" key="4">
    <source>
        <dbReference type="Proteomes" id="UP000463883"/>
    </source>
</evidence>
<dbReference type="Proteomes" id="UP000463883">
    <property type="component" value="Chromosome"/>
</dbReference>
<dbReference type="GO" id="GO:0006813">
    <property type="term" value="P:potassium ion transport"/>
    <property type="evidence" value="ECO:0007669"/>
    <property type="project" value="InterPro"/>
</dbReference>